<dbReference type="GeneID" id="94844284"/>
<feature type="domain" description="Protein kinase" evidence="6">
    <location>
        <begin position="1"/>
        <end position="66"/>
    </location>
</feature>
<reference evidence="7" key="1">
    <citation type="submission" date="2016-10" db="EMBL/GenBank/DDBJ databases">
        <authorList>
            <person name="Benchimol M."/>
            <person name="Almeida L.G."/>
            <person name="Vasconcelos A.T."/>
            <person name="Perreira-Neves A."/>
            <person name="Rosa I.A."/>
            <person name="Tasca T."/>
            <person name="Bogo M.R."/>
            <person name="de Souza W."/>
        </authorList>
    </citation>
    <scope>NUCLEOTIDE SEQUENCE [LARGE SCALE GENOMIC DNA]</scope>
    <source>
        <strain evidence="7">K</strain>
    </source>
</reference>
<name>A0A1J4JJH0_9EUKA</name>
<dbReference type="PANTHER" id="PTHR24350">
    <property type="entry name" value="SERINE/THREONINE-PROTEIN KINASE IAL-RELATED"/>
    <property type="match status" value="1"/>
</dbReference>
<dbReference type="SUPFAM" id="SSF56112">
    <property type="entry name" value="Protein kinase-like (PK-like)"/>
    <property type="match status" value="1"/>
</dbReference>
<evidence type="ECO:0000256" key="5">
    <source>
        <dbReference type="ARBA" id="ARBA00022840"/>
    </source>
</evidence>
<proteinExistence type="predicted"/>
<evidence type="ECO:0000313" key="8">
    <source>
        <dbReference type="Proteomes" id="UP000179807"/>
    </source>
</evidence>
<dbReference type="InterPro" id="IPR000719">
    <property type="entry name" value="Prot_kinase_dom"/>
</dbReference>
<dbReference type="GO" id="GO:0004674">
    <property type="term" value="F:protein serine/threonine kinase activity"/>
    <property type="evidence" value="ECO:0007669"/>
    <property type="project" value="UniProtKB-KW"/>
</dbReference>
<evidence type="ECO:0000259" key="6">
    <source>
        <dbReference type="PROSITE" id="PS50011"/>
    </source>
</evidence>
<comment type="caution">
    <text evidence="7">The sequence shown here is derived from an EMBL/GenBank/DDBJ whole genome shotgun (WGS) entry which is preliminary data.</text>
</comment>
<keyword evidence="8" id="KW-1185">Reference proteome</keyword>
<dbReference type="EMBL" id="MLAK01001012">
    <property type="protein sequence ID" value="OHS99306.1"/>
    <property type="molecule type" value="Genomic_DNA"/>
</dbReference>
<dbReference type="VEuPathDB" id="TrichDB:TRFO_34278"/>
<protein>
    <submittedName>
        <fullName evidence="7">CAMK family protein kinase</fullName>
    </submittedName>
</protein>
<evidence type="ECO:0000256" key="2">
    <source>
        <dbReference type="ARBA" id="ARBA00022679"/>
    </source>
</evidence>
<evidence type="ECO:0000256" key="1">
    <source>
        <dbReference type="ARBA" id="ARBA00022527"/>
    </source>
</evidence>
<keyword evidence="2" id="KW-0808">Transferase</keyword>
<dbReference type="InterPro" id="IPR011009">
    <property type="entry name" value="Kinase-like_dom_sf"/>
</dbReference>
<keyword evidence="4 7" id="KW-0418">Kinase</keyword>
<dbReference type="AlphaFoldDB" id="A0A1J4JJH0"/>
<keyword evidence="3" id="KW-0547">Nucleotide-binding</keyword>
<dbReference type="GO" id="GO:0005524">
    <property type="term" value="F:ATP binding"/>
    <property type="evidence" value="ECO:0007669"/>
    <property type="project" value="UniProtKB-KW"/>
</dbReference>
<dbReference type="RefSeq" id="XP_068352443.1">
    <property type="nucleotide sequence ID" value="XM_068509580.1"/>
</dbReference>
<sequence length="342" mass="39577">MIEANTQGFLPFDDDSIRKTIKRIRKAKYRMPNSIDPVIQDLIKKILTADPSKRITIKQIKQHPAIRIGLPYTYYLPAPFPIPTLTNPIVISSQNDSTLDSLQQIGFVDRSNLLTLLQSDTPNMAKVFYLMLTQPFDLETLPWGKPMMSRSYPNLIFEHPFVFPVDYDSNYTDPFDLSSSQQSSPYNSPLNASVYNMDQSDWVPNPPQIIYEQEQNIRNISLSMPLLMLTLQKFFTEKEYDWFHPNDRTIVTKQISMSLPFYITLLGIYDEKDITKITLCVKMTKGTADDFYMFFEMTRSLLSSYIEIVSDIELNDFNTLGNQPNVEMDVEDYAPDQNCNPM</sequence>
<keyword evidence="5" id="KW-0067">ATP-binding</keyword>
<dbReference type="InterPro" id="IPR030616">
    <property type="entry name" value="Aur-like"/>
</dbReference>
<organism evidence="7 8">
    <name type="scientific">Tritrichomonas foetus</name>
    <dbReference type="NCBI Taxonomy" id="1144522"/>
    <lineage>
        <taxon>Eukaryota</taxon>
        <taxon>Metamonada</taxon>
        <taxon>Parabasalia</taxon>
        <taxon>Tritrichomonadida</taxon>
        <taxon>Tritrichomonadidae</taxon>
        <taxon>Tritrichomonas</taxon>
    </lineage>
</organism>
<dbReference type="PROSITE" id="PS50011">
    <property type="entry name" value="PROTEIN_KINASE_DOM"/>
    <property type="match status" value="1"/>
</dbReference>
<gene>
    <name evidence="7" type="ORF">TRFO_34278</name>
</gene>
<evidence type="ECO:0000256" key="4">
    <source>
        <dbReference type="ARBA" id="ARBA00022777"/>
    </source>
</evidence>
<dbReference type="Gene3D" id="1.10.510.10">
    <property type="entry name" value="Transferase(Phosphotransferase) domain 1"/>
    <property type="match status" value="1"/>
</dbReference>
<dbReference type="Proteomes" id="UP000179807">
    <property type="component" value="Unassembled WGS sequence"/>
</dbReference>
<keyword evidence="1" id="KW-0723">Serine/threonine-protein kinase</keyword>
<accession>A0A1J4JJH0</accession>
<evidence type="ECO:0000313" key="7">
    <source>
        <dbReference type="EMBL" id="OHS99306.1"/>
    </source>
</evidence>
<evidence type="ECO:0000256" key="3">
    <source>
        <dbReference type="ARBA" id="ARBA00022741"/>
    </source>
</evidence>